<dbReference type="HOGENOM" id="CLU_098240_2_0_0"/>
<dbReference type="AlphaFoldDB" id="D1AX73"/>
<keyword evidence="3 5" id="KW-0540">Nuclease</keyword>
<dbReference type="PANTHER" id="PTHR33317:SF4">
    <property type="entry name" value="POLYNUCLEOTIDYL TRANSFERASE, RIBONUCLEASE H-LIKE SUPERFAMILY PROTEIN"/>
    <property type="match status" value="1"/>
</dbReference>
<dbReference type="InterPro" id="IPR012337">
    <property type="entry name" value="RNaseH-like_sf"/>
</dbReference>
<dbReference type="EMBL" id="CP001779">
    <property type="protein sequence ID" value="ACZ00899.1"/>
    <property type="molecule type" value="Genomic_DNA"/>
</dbReference>
<comment type="function">
    <text evidence="5">Could be a nuclease involved in processing of the 5'-end of pre-16S rRNA.</text>
</comment>
<dbReference type="GO" id="GO:0005829">
    <property type="term" value="C:cytosol"/>
    <property type="evidence" value="ECO:0007669"/>
    <property type="project" value="TreeGrafter"/>
</dbReference>
<dbReference type="SMART" id="SM00732">
    <property type="entry name" value="YqgFc"/>
    <property type="match status" value="1"/>
</dbReference>
<reference evidence="7 8" key="1">
    <citation type="journal article" date="2009" name="Stand. Genomic Sci.">
        <title>Complete genome sequence of Streptobacillus moniliformis type strain (9901T).</title>
        <authorList>
            <person name="Nolan M."/>
            <person name="Gronow S."/>
            <person name="Lapidus A."/>
            <person name="Ivanova N."/>
            <person name="Copeland A."/>
            <person name="Lucas S."/>
            <person name="Del Rio T.G."/>
            <person name="Chen F."/>
            <person name="Tice H."/>
            <person name="Pitluck S."/>
            <person name="Cheng J.F."/>
            <person name="Sims D."/>
            <person name="Meincke L."/>
            <person name="Bruce D."/>
            <person name="Goodwin L."/>
            <person name="Brettin T."/>
            <person name="Han C."/>
            <person name="Detter J.C."/>
            <person name="Ovchinikova G."/>
            <person name="Pati A."/>
            <person name="Mavromatis K."/>
            <person name="Mikhailova N."/>
            <person name="Chen A."/>
            <person name="Palaniappan K."/>
            <person name="Land M."/>
            <person name="Hauser L."/>
            <person name="Chang Y.J."/>
            <person name="Jeffries C.D."/>
            <person name="Rohde M."/>
            <person name="Sproer C."/>
            <person name="Goker M."/>
            <person name="Bristow J."/>
            <person name="Eisen J.A."/>
            <person name="Markowitz V."/>
            <person name="Hugenholtz P."/>
            <person name="Kyrpides N.C."/>
            <person name="Klenk H.P."/>
            <person name="Chain P."/>
        </authorList>
    </citation>
    <scope>NUCLEOTIDE SEQUENCE [LARGE SCALE GENOMIC DNA]</scope>
    <source>
        <strain evidence="8">ATCC 14647 / DSM 12112 / NCTC 10651 / 9901</strain>
    </source>
</reference>
<dbReference type="HAMAP" id="MF_00651">
    <property type="entry name" value="Nuclease_YqgF"/>
    <property type="match status" value="1"/>
</dbReference>
<dbReference type="InterPro" id="IPR006641">
    <property type="entry name" value="YqgF/RNaseH-like_dom"/>
</dbReference>
<evidence type="ECO:0000256" key="2">
    <source>
        <dbReference type="ARBA" id="ARBA00022517"/>
    </source>
</evidence>
<dbReference type="RefSeq" id="WP_012858456.1">
    <property type="nucleotide sequence ID" value="NC_013515.1"/>
</dbReference>
<dbReference type="KEGG" id="smf:Smon_0417"/>
<gene>
    <name evidence="7" type="ordered locus">Smon_0417</name>
</gene>
<evidence type="ECO:0000256" key="1">
    <source>
        <dbReference type="ARBA" id="ARBA00022490"/>
    </source>
</evidence>
<sequence>MKIYLGLDIGDVRIGVAKSDGLAMFASSYEVIDRNITDPFERIKEIINSEKVIALVLGLPKTKDGQNSIQVEKIERFVSELKLFIPENLPIHYIDERYTTKEAEYYLKNFSKKNGKERRKVVDMVAAQIILQNFLDKYRGKI</sequence>
<dbReference type="PANTHER" id="PTHR33317">
    <property type="entry name" value="POLYNUCLEOTIDYL TRANSFERASE, RIBONUCLEASE H-LIKE SUPERFAMILY PROTEIN"/>
    <property type="match status" value="1"/>
</dbReference>
<protein>
    <recommendedName>
        <fullName evidence="5">Putative pre-16S rRNA nuclease</fullName>
        <ecNumber evidence="5">3.1.-.-</ecNumber>
    </recommendedName>
</protein>
<dbReference type="EC" id="3.1.-.-" evidence="5"/>
<name>D1AX73_STRM9</name>
<dbReference type="CDD" id="cd16964">
    <property type="entry name" value="YqgF"/>
    <property type="match status" value="1"/>
</dbReference>
<dbReference type="NCBIfam" id="TIGR00250">
    <property type="entry name" value="RNAse_H_YqgF"/>
    <property type="match status" value="1"/>
</dbReference>
<evidence type="ECO:0000256" key="5">
    <source>
        <dbReference type="HAMAP-Rule" id="MF_00651"/>
    </source>
</evidence>
<feature type="domain" description="YqgF/RNase H-like" evidence="6">
    <location>
        <begin position="2"/>
        <end position="103"/>
    </location>
</feature>
<dbReference type="GeneID" id="29672789"/>
<comment type="subcellular location">
    <subcellularLocation>
        <location evidence="5">Cytoplasm</location>
    </subcellularLocation>
</comment>
<dbReference type="GO" id="GO:0004518">
    <property type="term" value="F:nuclease activity"/>
    <property type="evidence" value="ECO:0007669"/>
    <property type="project" value="UniProtKB-KW"/>
</dbReference>
<dbReference type="InterPro" id="IPR005227">
    <property type="entry name" value="YqgF"/>
</dbReference>
<evidence type="ECO:0000256" key="3">
    <source>
        <dbReference type="ARBA" id="ARBA00022722"/>
    </source>
</evidence>
<keyword evidence="4 5" id="KW-0378">Hydrolase</keyword>
<dbReference type="eggNOG" id="COG0816">
    <property type="taxonomic scope" value="Bacteria"/>
</dbReference>
<keyword evidence="8" id="KW-1185">Reference proteome</keyword>
<organism evidence="7 8">
    <name type="scientific">Streptobacillus moniliformis (strain ATCC 14647 / DSM 12112 / NCTC 10651 / 9901)</name>
    <dbReference type="NCBI Taxonomy" id="519441"/>
    <lineage>
        <taxon>Bacteria</taxon>
        <taxon>Fusobacteriati</taxon>
        <taxon>Fusobacteriota</taxon>
        <taxon>Fusobacteriia</taxon>
        <taxon>Fusobacteriales</taxon>
        <taxon>Leptotrichiaceae</taxon>
        <taxon>Streptobacillus</taxon>
    </lineage>
</organism>
<evidence type="ECO:0000313" key="8">
    <source>
        <dbReference type="Proteomes" id="UP000002072"/>
    </source>
</evidence>
<comment type="similarity">
    <text evidence="5">Belongs to the YqgF HJR family.</text>
</comment>
<evidence type="ECO:0000313" key="7">
    <source>
        <dbReference type="EMBL" id="ACZ00899.1"/>
    </source>
</evidence>
<accession>D1AX73</accession>
<dbReference type="GO" id="GO:0016788">
    <property type="term" value="F:hydrolase activity, acting on ester bonds"/>
    <property type="evidence" value="ECO:0007669"/>
    <property type="project" value="UniProtKB-UniRule"/>
</dbReference>
<proteinExistence type="inferred from homology"/>
<dbReference type="Gene3D" id="3.30.420.140">
    <property type="entry name" value="YqgF/RNase H-like domain"/>
    <property type="match status" value="1"/>
</dbReference>
<dbReference type="SUPFAM" id="SSF53098">
    <property type="entry name" value="Ribonuclease H-like"/>
    <property type="match status" value="1"/>
</dbReference>
<dbReference type="Proteomes" id="UP000002072">
    <property type="component" value="Chromosome"/>
</dbReference>
<dbReference type="Pfam" id="PF03652">
    <property type="entry name" value="RuvX"/>
    <property type="match status" value="1"/>
</dbReference>
<keyword evidence="1 5" id="KW-0963">Cytoplasm</keyword>
<dbReference type="STRING" id="519441.Smon_0417"/>
<evidence type="ECO:0000256" key="4">
    <source>
        <dbReference type="ARBA" id="ARBA00022801"/>
    </source>
</evidence>
<evidence type="ECO:0000259" key="6">
    <source>
        <dbReference type="SMART" id="SM00732"/>
    </source>
</evidence>
<dbReference type="GO" id="GO:0000967">
    <property type="term" value="P:rRNA 5'-end processing"/>
    <property type="evidence" value="ECO:0007669"/>
    <property type="project" value="UniProtKB-UniRule"/>
</dbReference>
<keyword evidence="2 5" id="KW-0690">Ribosome biogenesis</keyword>
<dbReference type="OrthoDB" id="9790539at2"/>
<dbReference type="InterPro" id="IPR037027">
    <property type="entry name" value="YqgF/RNaseH-like_dom_sf"/>
</dbReference>